<comment type="caution">
    <text evidence="1">The sequence shown here is derived from an EMBL/GenBank/DDBJ whole genome shotgun (WGS) entry which is preliminary data.</text>
</comment>
<gene>
    <name evidence="1" type="ORF">MGN01_32840</name>
</gene>
<dbReference type="AlphaFoldDB" id="A0A512JNA1"/>
<sequence>MPQEALATELCTVILSDILASGAQTQAEVREAAQGSLSTLLNEFHAVGVIPALGDTNQMSVFINGPKLCIELPVSLCAPRTRCTI</sequence>
<dbReference type="EMBL" id="BJZV01000019">
    <property type="protein sequence ID" value="GEP11439.1"/>
    <property type="molecule type" value="Genomic_DNA"/>
</dbReference>
<accession>A0A512JNA1</accession>
<keyword evidence="2" id="KW-1185">Reference proteome</keyword>
<dbReference type="Proteomes" id="UP000321750">
    <property type="component" value="Unassembled WGS sequence"/>
</dbReference>
<dbReference type="RefSeq" id="WP_147047875.1">
    <property type="nucleotide sequence ID" value="NZ_BJZV01000019.1"/>
</dbReference>
<proteinExistence type="predicted"/>
<protein>
    <submittedName>
        <fullName evidence="1">Uncharacterized protein</fullName>
    </submittedName>
</protein>
<reference evidence="1 2" key="1">
    <citation type="submission" date="2019-07" db="EMBL/GenBank/DDBJ databases">
        <title>Whole genome shotgun sequence of Methylobacterium gnaphalii NBRC 107716.</title>
        <authorList>
            <person name="Hosoyama A."/>
            <person name="Uohara A."/>
            <person name="Ohji S."/>
            <person name="Ichikawa N."/>
        </authorList>
    </citation>
    <scope>NUCLEOTIDE SEQUENCE [LARGE SCALE GENOMIC DNA]</scope>
    <source>
        <strain evidence="1 2">NBRC 107716</strain>
    </source>
</reference>
<organism evidence="1 2">
    <name type="scientific">Methylobacterium gnaphalii</name>
    <dbReference type="NCBI Taxonomy" id="1010610"/>
    <lineage>
        <taxon>Bacteria</taxon>
        <taxon>Pseudomonadati</taxon>
        <taxon>Pseudomonadota</taxon>
        <taxon>Alphaproteobacteria</taxon>
        <taxon>Hyphomicrobiales</taxon>
        <taxon>Methylobacteriaceae</taxon>
        <taxon>Methylobacterium</taxon>
    </lineage>
</organism>
<evidence type="ECO:0000313" key="1">
    <source>
        <dbReference type="EMBL" id="GEP11439.1"/>
    </source>
</evidence>
<name>A0A512JNA1_9HYPH</name>
<evidence type="ECO:0000313" key="2">
    <source>
        <dbReference type="Proteomes" id="UP000321750"/>
    </source>
</evidence>